<keyword evidence="1" id="KW-0812">Transmembrane</keyword>
<evidence type="ECO:0000313" key="4">
    <source>
        <dbReference type="EMBL" id="CAE8704478.1"/>
    </source>
</evidence>
<evidence type="ECO:0000313" key="5">
    <source>
        <dbReference type="Proteomes" id="UP000626109"/>
    </source>
</evidence>
<dbReference type="EMBL" id="CAJNNV010007305">
    <property type="protein sequence ID" value="CAE8594732.1"/>
    <property type="molecule type" value="Genomic_DNA"/>
</dbReference>
<keyword evidence="1" id="KW-0472">Membrane</keyword>
<comment type="caution">
    <text evidence="4">The sequence shown here is derived from an EMBL/GenBank/DDBJ whole genome shotgun (WGS) entry which is preliminary data.</text>
</comment>
<dbReference type="Proteomes" id="UP000654075">
    <property type="component" value="Unassembled WGS sequence"/>
</dbReference>
<evidence type="ECO:0000313" key="6">
    <source>
        <dbReference type="Proteomes" id="UP000654075"/>
    </source>
</evidence>
<name>A0A813KDM4_POLGL</name>
<reference evidence="4" key="1">
    <citation type="submission" date="2021-02" db="EMBL/GenBank/DDBJ databases">
        <authorList>
            <person name="Dougan E. K."/>
            <person name="Rhodes N."/>
            <person name="Thang M."/>
            <person name="Chan C."/>
        </authorList>
    </citation>
    <scope>NUCLEOTIDE SEQUENCE</scope>
</reference>
<feature type="transmembrane region" description="Helical" evidence="1">
    <location>
        <begin position="38"/>
        <end position="60"/>
    </location>
</feature>
<dbReference type="AlphaFoldDB" id="A0A813KDM4"/>
<gene>
    <name evidence="2" type="ORF">PGLA1383_LOCUS13257</name>
    <name evidence="3" type="ORF">PGLA1383_LOCUS17816</name>
    <name evidence="4" type="ORF">PGLA2088_LOCUS33192</name>
</gene>
<keyword evidence="6" id="KW-1185">Reference proteome</keyword>
<protein>
    <submittedName>
        <fullName evidence="4">Uncharacterized protein</fullName>
    </submittedName>
</protein>
<evidence type="ECO:0000313" key="2">
    <source>
        <dbReference type="EMBL" id="CAE8594732.1"/>
    </source>
</evidence>
<dbReference type="Proteomes" id="UP000626109">
    <property type="component" value="Unassembled WGS sequence"/>
</dbReference>
<keyword evidence="1" id="KW-1133">Transmembrane helix</keyword>
<evidence type="ECO:0000313" key="3">
    <source>
        <dbReference type="EMBL" id="CAE8599469.1"/>
    </source>
</evidence>
<accession>A0A813KDM4</accession>
<sequence length="279" mass="29115">MATSVSIPSCQPSTCALRPGRLWGTGSRKTKGTSRSRFFGATVLAVVAVTAAVAAAPTAARGLVVSQPHSVSGCCPSHGRRSSVAASIFAAVGGAFGGTAPAVSADPQLQIQWGDDGSGRRIGVIKGDDSNGSVDQVAAEKQLNSMLARLYKVLKNWDDEVLSCQEASDASCQPRSGVLKAAVSLSAGTVSSLPPAIRPVATMAARAYPNIDYDTFVEKVRAFDKNAAKVWALDEGSGLQEWRASAGAAREPCRQAYHALEDILQLLKDAGGYTKTDYR</sequence>
<organism evidence="4 5">
    <name type="scientific">Polarella glacialis</name>
    <name type="common">Dinoflagellate</name>
    <dbReference type="NCBI Taxonomy" id="89957"/>
    <lineage>
        <taxon>Eukaryota</taxon>
        <taxon>Sar</taxon>
        <taxon>Alveolata</taxon>
        <taxon>Dinophyceae</taxon>
        <taxon>Suessiales</taxon>
        <taxon>Suessiaceae</taxon>
        <taxon>Polarella</taxon>
    </lineage>
</organism>
<proteinExistence type="predicted"/>
<dbReference type="EMBL" id="CAJNNW010030785">
    <property type="protein sequence ID" value="CAE8704478.1"/>
    <property type="molecule type" value="Genomic_DNA"/>
</dbReference>
<evidence type="ECO:0000256" key="1">
    <source>
        <dbReference type="SAM" id="Phobius"/>
    </source>
</evidence>
<dbReference type="EMBL" id="CAJNNV010011149">
    <property type="protein sequence ID" value="CAE8599469.1"/>
    <property type="molecule type" value="Genomic_DNA"/>
</dbReference>